<feature type="region of interest" description="Disordered" evidence="1">
    <location>
        <begin position="572"/>
        <end position="598"/>
    </location>
</feature>
<proteinExistence type="predicted"/>
<feature type="compositionally biased region" description="Basic and acidic residues" evidence="1">
    <location>
        <begin position="655"/>
        <end position="667"/>
    </location>
</feature>
<reference evidence="3" key="1">
    <citation type="journal article" date="2020" name="Stud. Mycol.">
        <title>101 Dothideomycetes genomes: a test case for predicting lifestyles and emergence of pathogens.</title>
        <authorList>
            <person name="Haridas S."/>
            <person name="Albert R."/>
            <person name="Binder M."/>
            <person name="Bloem J."/>
            <person name="Labutti K."/>
            <person name="Salamov A."/>
            <person name="Andreopoulos B."/>
            <person name="Baker S."/>
            <person name="Barry K."/>
            <person name="Bills G."/>
            <person name="Bluhm B."/>
            <person name="Cannon C."/>
            <person name="Castanera R."/>
            <person name="Culley D."/>
            <person name="Daum C."/>
            <person name="Ezra D."/>
            <person name="Gonzalez J."/>
            <person name="Henrissat B."/>
            <person name="Kuo A."/>
            <person name="Liang C."/>
            <person name="Lipzen A."/>
            <person name="Lutzoni F."/>
            <person name="Magnuson J."/>
            <person name="Mondo S."/>
            <person name="Nolan M."/>
            <person name="Ohm R."/>
            <person name="Pangilinan J."/>
            <person name="Park H.-J."/>
            <person name="Ramirez L."/>
            <person name="Alfaro M."/>
            <person name="Sun H."/>
            <person name="Tritt A."/>
            <person name="Yoshinaga Y."/>
            <person name="Zwiers L.-H."/>
            <person name="Turgeon B."/>
            <person name="Goodwin S."/>
            <person name="Spatafora J."/>
            <person name="Crous P."/>
            <person name="Grigoriev I."/>
        </authorList>
    </citation>
    <scope>NUCLEOTIDE SEQUENCE</scope>
    <source>
        <strain evidence="3">CBS 130266</strain>
    </source>
</reference>
<name>A0A9P4NWF2_9PEZI</name>
<dbReference type="OrthoDB" id="5575722at2759"/>
<sequence length="731" mass="81420">MARPVSIAGLQALSTTTAAPPKCQTPTVAEIFVTNLRLLDLDLRQDWPAITARTFSTKDAQQNQKQRTRCTEWALYRLFEIWDPEETREKLRPFFPPLEPLQSLNLRAALFRALNDLKKNGVLGRETILRKTMLDECRGDKLMEVLVVFSTAVARRSDLAQTEAGAPVANTLSTATMLSAVQQGSLIPLSIACSASITARLRKKEEKAARFHQFDEVLQSKSSQLKERLNVCNAFEHPAIDDAEEHHIKQVLHDNWHGNSKWPQVVLYGDESNPGDLPLQRPFDQVWHAVAEGGQLLFEPDRVGLLESLERRVNEQSYRLRKWHNFHDTFFRDVVAPRAPQSKPRFDFGKHKEIRLGTNTPIDPSCPWPQSAQTYQTVLSALRIDLLNASRCRRERHGNANPVPEHAIFSPLKVQPITARSRARTGSGGAVIVGQVGLKSLSLTNKHMLLNKPQFRRPSPPESFSPIERMESPSHEIHAKPGPVFQTPEITLESEQSGSERSSSVISPAQERHGSTDEASPSFSSDDGDPILPESTPNQADAIISSIVDASPSPLKPLTLSLTDRTRISMAATKQPNFKPQLLQPSPAPIPEEPPVPGIEIHNRRASLLERTRQSMAYIPAQPRSKKSSRKSNRQSLFPVNQFETPGKPRASSGELKRDATPTEKLFSEDAEYTSVFKSRPRIALSPITSPGDAKLLELQEEDETESDDDYGERLGYMGSSPLAGRTGIAN</sequence>
<dbReference type="InterPro" id="IPR028163">
    <property type="entry name" value="HAUS_6_N"/>
</dbReference>
<feature type="region of interest" description="Disordered" evidence="1">
    <location>
        <begin position="613"/>
        <end position="667"/>
    </location>
</feature>
<evidence type="ECO:0000256" key="1">
    <source>
        <dbReference type="SAM" id="MobiDB-lite"/>
    </source>
</evidence>
<dbReference type="EMBL" id="MU007020">
    <property type="protein sequence ID" value="KAF2433585.1"/>
    <property type="molecule type" value="Genomic_DNA"/>
</dbReference>
<feature type="compositionally biased region" description="Acidic residues" evidence="1">
    <location>
        <begin position="699"/>
        <end position="711"/>
    </location>
</feature>
<feature type="compositionally biased region" description="Pro residues" evidence="1">
    <location>
        <begin position="586"/>
        <end position="597"/>
    </location>
</feature>
<feature type="region of interest" description="Disordered" evidence="1">
    <location>
        <begin position="491"/>
        <end position="558"/>
    </location>
</feature>
<feature type="region of interest" description="Disordered" evidence="1">
    <location>
        <begin position="449"/>
        <end position="468"/>
    </location>
</feature>
<gene>
    <name evidence="3" type="ORF">EJ08DRAFT_658104</name>
</gene>
<dbReference type="Proteomes" id="UP000800235">
    <property type="component" value="Unassembled WGS sequence"/>
</dbReference>
<feature type="compositionally biased region" description="Low complexity" evidence="1">
    <location>
        <begin position="493"/>
        <end position="507"/>
    </location>
</feature>
<dbReference type="InterPro" id="IPR026797">
    <property type="entry name" value="HAUS_6"/>
</dbReference>
<protein>
    <recommendedName>
        <fullName evidence="2">HAUS augmin-like complex subunit 6 N-terminal domain-containing protein</fullName>
    </recommendedName>
</protein>
<evidence type="ECO:0000259" key="2">
    <source>
        <dbReference type="Pfam" id="PF14661"/>
    </source>
</evidence>
<evidence type="ECO:0000313" key="4">
    <source>
        <dbReference type="Proteomes" id="UP000800235"/>
    </source>
</evidence>
<feature type="region of interest" description="Disordered" evidence="1">
    <location>
        <begin position="680"/>
        <end position="731"/>
    </location>
</feature>
<dbReference type="GO" id="GO:0070652">
    <property type="term" value="C:HAUS complex"/>
    <property type="evidence" value="ECO:0007669"/>
    <property type="project" value="InterPro"/>
</dbReference>
<dbReference type="AlphaFoldDB" id="A0A9P4NWF2"/>
<dbReference type="PANTHER" id="PTHR16151:SF2">
    <property type="entry name" value="HAUS AUGMIN-LIKE COMPLEX SUBUNIT 6"/>
    <property type="match status" value="1"/>
</dbReference>
<keyword evidence="4" id="KW-1185">Reference proteome</keyword>
<dbReference type="GO" id="GO:0008017">
    <property type="term" value="F:microtubule binding"/>
    <property type="evidence" value="ECO:0007669"/>
    <property type="project" value="TreeGrafter"/>
</dbReference>
<feature type="domain" description="HAUS augmin-like complex subunit 6 N-terminal" evidence="2">
    <location>
        <begin position="32"/>
        <end position="248"/>
    </location>
</feature>
<evidence type="ECO:0000313" key="3">
    <source>
        <dbReference type="EMBL" id="KAF2433585.1"/>
    </source>
</evidence>
<accession>A0A9P4NWF2</accession>
<dbReference type="GO" id="GO:0051225">
    <property type="term" value="P:spindle assembly"/>
    <property type="evidence" value="ECO:0007669"/>
    <property type="project" value="InterPro"/>
</dbReference>
<organism evidence="3 4">
    <name type="scientific">Tothia fuscella</name>
    <dbReference type="NCBI Taxonomy" id="1048955"/>
    <lineage>
        <taxon>Eukaryota</taxon>
        <taxon>Fungi</taxon>
        <taxon>Dikarya</taxon>
        <taxon>Ascomycota</taxon>
        <taxon>Pezizomycotina</taxon>
        <taxon>Dothideomycetes</taxon>
        <taxon>Pleosporomycetidae</taxon>
        <taxon>Venturiales</taxon>
        <taxon>Cylindrosympodiaceae</taxon>
        <taxon>Tothia</taxon>
    </lineage>
</organism>
<comment type="caution">
    <text evidence="3">The sequence shown here is derived from an EMBL/GenBank/DDBJ whole genome shotgun (WGS) entry which is preliminary data.</text>
</comment>
<dbReference type="GO" id="GO:1990498">
    <property type="term" value="C:mitotic spindle microtubule"/>
    <property type="evidence" value="ECO:0007669"/>
    <property type="project" value="TreeGrafter"/>
</dbReference>
<dbReference type="Pfam" id="PF14661">
    <property type="entry name" value="HAUS6_N"/>
    <property type="match status" value="1"/>
</dbReference>
<feature type="compositionally biased region" description="Basic residues" evidence="1">
    <location>
        <begin position="624"/>
        <end position="633"/>
    </location>
</feature>
<dbReference type="PANTHER" id="PTHR16151">
    <property type="entry name" value="HAUS AUGMIN-LIKE COMPLEX SUBUNIT 6"/>
    <property type="match status" value="1"/>
</dbReference>